<dbReference type="EMBL" id="CM046392">
    <property type="protein sequence ID" value="KAI8557109.1"/>
    <property type="molecule type" value="Genomic_DNA"/>
</dbReference>
<evidence type="ECO:0000313" key="1">
    <source>
        <dbReference type="EMBL" id="KAI8557109.1"/>
    </source>
</evidence>
<dbReference type="Proteomes" id="UP001062846">
    <property type="component" value="Chromosome 5"/>
</dbReference>
<name>A0ACC0NWE4_RHOML</name>
<keyword evidence="2" id="KW-1185">Reference proteome</keyword>
<sequence>MKVASLLFSQELSTLSKFCINVDFLVNFLLGHREEALAKAEESISIRRSFKAFFLKAYAVADSNLDTESSLFVIQLLEEALRCPSDGLRKGQAKFVPGILMDDHKEAEAISKLSKAISFKPYLQLLHLCAAFHDSMGDYISTRCDCEVALCLDPSHTDSIELYHRA</sequence>
<accession>A0ACC0NWE4</accession>
<evidence type="ECO:0000313" key="2">
    <source>
        <dbReference type="Proteomes" id="UP001062846"/>
    </source>
</evidence>
<protein>
    <submittedName>
        <fullName evidence="1">Uncharacterized protein</fullName>
    </submittedName>
</protein>
<comment type="caution">
    <text evidence="1">The sequence shown here is derived from an EMBL/GenBank/DDBJ whole genome shotgun (WGS) entry which is preliminary data.</text>
</comment>
<proteinExistence type="predicted"/>
<reference evidence="1" key="1">
    <citation type="submission" date="2022-02" db="EMBL/GenBank/DDBJ databases">
        <title>Plant Genome Project.</title>
        <authorList>
            <person name="Zhang R.-G."/>
        </authorList>
    </citation>
    <scope>NUCLEOTIDE SEQUENCE</scope>
    <source>
        <strain evidence="1">AT1</strain>
    </source>
</reference>
<organism evidence="1 2">
    <name type="scientific">Rhododendron molle</name>
    <name type="common">Chinese azalea</name>
    <name type="synonym">Azalea mollis</name>
    <dbReference type="NCBI Taxonomy" id="49168"/>
    <lineage>
        <taxon>Eukaryota</taxon>
        <taxon>Viridiplantae</taxon>
        <taxon>Streptophyta</taxon>
        <taxon>Embryophyta</taxon>
        <taxon>Tracheophyta</taxon>
        <taxon>Spermatophyta</taxon>
        <taxon>Magnoliopsida</taxon>
        <taxon>eudicotyledons</taxon>
        <taxon>Gunneridae</taxon>
        <taxon>Pentapetalae</taxon>
        <taxon>asterids</taxon>
        <taxon>Ericales</taxon>
        <taxon>Ericaceae</taxon>
        <taxon>Ericoideae</taxon>
        <taxon>Rhodoreae</taxon>
        <taxon>Rhododendron</taxon>
    </lineage>
</organism>
<gene>
    <name evidence="1" type="ORF">RHMOL_Rhmol05G0309400</name>
</gene>